<dbReference type="Gramene" id="PGSC0003DMT400010250">
    <property type="protein sequence ID" value="PGSC0003DMT400010250"/>
    <property type="gene ID" value="PGSC0003DMG400004010"/>
</dbReference>
<protein>
    <submittedName>
        <fullName evidence="2">Uncharacterized protein</fullName>
    </submittedName>
</protein>
<dbReference type="KEGG" id="sot:102585326"/>
<dbReference type="GeneID" id="102585326"/>
<dbReference type="ExpressionAtlas" id="M0ZXR1">
    <property type="expression patterns" value="baseline"/>
</dbReference>
<reference evidence="2" key="2">
    <citation type="submission" date="2015-06" db="UniProtKB">
        <authorList>
            <consortium name="EnsemblPlants"/>
        </authorList>
    </citation>
    <scope>IDENTIFICATION</scope>
    <source>
        <strain evidence="2">DM1-3 516 R44</strain>
    </source>
</reference>
<evidence type="ECO:0000313" key="2">
    <source>
        <dbReference type="EnsemblPlants" id="PGSC0003DMT400010250"/>
    </source>
</evidence>
<evidence type="ECO:0000313" key="3">
    <source>
        <dbReference type="Proteomes" id="UP000011115"/>
    </source>
</evidence>
<keyword evidence="3" id="KW-1185">Reference proteome</keyword>
<feature type="signal peptide" evidence="1">
    <location>
        <begin position="1"/>
        <end position="19"/>
    </location>
</feature>
<dbReference type="STRING" id="4113.M0ZXR1"/>
<keyword evidence="1" id="KW-0732">Signal</keyword>
<evidence type="ECO:0000256" key="1">
    <source>
        <dbReference type="SAM" id="SignalP"/>
    </source>
</evidence>
<dbReference type="eggNOG" id="KOG2053">
    <property type="taxonomic scope" value="Eukaryota"/>
</dbReference>
<dbReference type="InParanoid" id="M0ZXR1"/>
<dbReference type="EnsemblPlants" id="PGSC0003DMT400010250">
    <property type="protein sequence ID" value="PGSC0003DMT400010250"/>
    <property type="gene ID" value="PGSC0003DMG400004010"/>
</dbReference>
<dbReference type="Proteomes" id="UP000011115">
    <property type="component" value="Unassembled WGS sequence"/>
</dbReference>
<dbReference type="HOGENOM" id="CLU_2137943_0_0_1"/>
<proteinExistence type="predicted"/>
<feature type="chain" id="PRO_5004010932" evidence="1">
    <location>
        <begin position="20"/>
        <end position="134"/>
    </location>
</feature>
<organism evidence="2 3">
    <name type="scientific">Solanum tuberosum</name>
    <name type="common">Potato</name>
    <dbReference type="NCBI Taxonomy" id="4113"/>
    <lineage>
        <taxon>Eukaryota</taxon>
        <taxon>Viridiplantae</taxon>
        <taxon>Streptophyta</taxon>
        <taxon>Embryophyta</taxon>
        <taxon>Tracheophyta</taxon>
        <taxon>Spermatophyta</taxon>
        <taxon>Magnoliopsida</taxon>
        <taxon>eudicotyledons</taxon>
        <taxon>Gunneridae</taxon>
        <taxon>Pentapetalae</taxon>
        <taxon>asterids</taxon>
        <taxon>lamiids</taxon>
        <taxon>Solanales</taxon>
        <taxon>Solanaceae</taxon>
        <taxon>Solanoideae</taxon>
        <taxon>Solaneae</taxon>
        <taxon>Solanum</taxon>
    </lineage>
</organism>
<name>M0ZXR1_SOLTU</name>
<accession>M0ZXR1</accession>
<dbReference type="OrthoDB" id="1874341at2759"/>
<gene>
    <name evidence="2" type="primary">LOC102585326</name>
</gene>
<reference evidence="3" key="1">
    <citation type="journal article" date="2011" name="Nature">
        <title>Genome sequence and analysis of the tuber crop potato.</title>
        <authorList>
            <consortium name="The Potato Genome Sequencing Consortium"/>
        </authorList>
    </citation>
    <scope>NUCLEOTIDE SEQUENCE [LARGE SCALE GENOMIC DNA]</scope>
    <source>
        <strain evidence="3">cv. DM1-3 516 R44</strain>
    </source>
</reference>
<sequence length="134" mass="15641">MGIFVISFVILSPFHSTWLLCWHPCLFHRPSSYSLLLHQNKNWAVFFHHKDIAAILSGYGHKFLRVSNNLDLKMGLFICYVREYFIVKQITIKMYQVAGEERLLFWAVCNIQLQVISSVTTLIFFISFAPPPET</sequence>
<dbReference type="AlphaFoldDB" id="M0ZXR1"/>
<dbReference type="RefSeq" id="XP_015168604.1">
    <property type="nucleotide sequence ID" value="XM_015313118.1"/>
</dbReference>
<dbReference type="PaxDb" id="4113-PGSC0003DMT400010250"/>